<evidence type="ECO:0000313" key="2">
    <source>
        <dbReference type="EMBL" id="MEE1884296.1"/>
    </source>
</evidence>
<dbReference type="RefSeq" id="WP_330145213.1">
    <property type="nucleotide sequence ID" value="NZ_JAZDQU010000001.1"/>
</dbReference>
<keyword evidence="1" id="KW-0472">Membrane</keyword>
<name>A0ABU7H179_9SPHI</name>
<dbReference type="Proteomes" id="UP001337681">
    <property type="component" value="Unassembled WGS sequence"/>
</dbReference>
<evidence type="ECO:0000313" key="3">
    <source>
        <dbReference type="Proteomes" id="UP001337681"/>
    </source>
</evidence>
<reference evidence="2 3" key="1">
    <citation type="submission" date="2024-01" db="EMBL/GenBank/DDBJ databases">
        <title>Pedobacter sp. nov., isolated from oil-contaminated soil.</title>
        <authorList>
            <person name="Le N.T.T."/>
        </authorList>
    </citation>
    <scope>NUCLEOTIDE SEQUENCE [LARGE SCALE GENOMIC DNA]</scope>
    <source>
        <strain evidence="2 3">VNH31</strain>
    </source>
</reference>
<dbReference type="Pfam" id="PF20498">
    <property type="entry name" value="DUF6728"/>
    <property type="match status" value="1"/>
</dbReference>
<keyword evidence="3" id="KW-1185">Reference proteome</keyword>
<proteinExistence type="predicted"/>
<dbReference type="EMBL" id="JAZDQU010000001">
    <property type="protein sequence ID" value="MEE1884296.1"/>
    <property type="molecule type" value="Genomic_DNA"/>
</dbReference>
<organism evidence="2 3">
    <name type="scientific">Pedobacter flavus</name>
    <dbReference type="NCBI Taxonomy" id="3113906"/>
    <lineage>
        <taxon>Bacteria</taxon>
        <taxon>Pseudomonadati</taxon>
        <taxon>Bacteroidota</taxon>
        <taxon>Sphingobacteriia</taxon>
        <taxon>Sphingobacteriales</taxon>
        <taxon>Sphingobacteriaceae</taxon>
        <taxon>Pedobacter</taxon>
    </lineage>
</organism>
<keyword evidence="1" id="KW-1133">Transmembrane helix</keyword>
<protein>
    <submittedName>
        <fullName evidence="2">DUF6728 family protein</fullName>
    </submittedName>
</protein>
<gene>
    <name evidence="2" type="ORF">VRU49_02575</name>
</gene>
<sequence length="40" mass="4600">MQNPTPKNKNFNVKVMYVINIIAISVFVAGIVYKLIQYLN</sequence>
<comment type="caution">
    <text evidence="2">The sequence shown here is derived from an EMBL/GenBank/DDBJ whole genome shotgun (WGS) entry which is preliminary data.</text>
</comment>
<evidence type="ECO:0000256" key="1">
    <source>
        <dbReference type="SAM" id="Phobius"/>
    </source>
</evidence>
<keyword evidence="1" id="KW-0812">Transmembrane</keyword>
<feature type="transmembrane region" description="Helical" evidence="1">
    <location>
        <begin position="15"/>
        <end position="36"/>
    </location>
</feature>
<dbReference type="InterPro" id="IPR046615">
    <property type="entry name" value="DUF6728"/>
</dbReference>
<accession>A0ABU7H179</accession>